<feature type="region of interest" description="Disordered" evidence="1">
    <location>
        <begin position="1"/>
        <end position="74"/>
    </location>
</feature>
<name>A0A6P5WDT9_9EIME</name>
<dbReference type="OrthoDB" id="331352at2759"/>
<keyword evidence="3" id="KW-1185">Reference proteome</keyword>
<reference evidence="4" key="1">
    <citation type="submission" date="2025-08" db="UniProtKB">
        <authorList>
            <consortium name="RefSeq"/>
        </authorList>
    </citation>
    <scope>IDENTIFICATION</scope>
</reference>
<evidence type="ECO:0000256" key="2">
    <source>
        <dbReference type="SAM" id="Phobius"/>
    </source>
</evidence>
<feature type="region of interest" description="Disordered" evidence="1">
    <location>
        <begin position="261"/>
        <end position="289"/>
    </location>
</feature>
<sequence length="289" mass="31293">MESFAPECDSQGLDSIPPSVAGDQTLQEAPGAPSCLESTAESEGAPPPMGPHVEAQDGSSTGAPEDVSKPWGLGVEEAPPRFIEQPYADGVNIDKLHQFRAQLHQLSRQKDGLMPNPDGTFPTEWLSLAWEYQALAEHVIRSAWPCCYPEGLLPCVSQQVDYLKRRLEEFPSIPTSEKDKFQRLFILAALGIIAKMKLVTFCWTFVELKQNEARAGGRGMSLYLSQARQSPLKTKRIAAAAGAVAGGLLSTGSAAAVTGLPSPGDIERTEYTTRSGRKTHRTAMKPEKS</sequence>
<organism evidence="3 4">
    <name type="scientific">Cyclospora cayetanensis</name>
    <dbReference type="NCBI Taxonomy" id="88456"/>
    <lineage>
        <taxon>Eukaryota</taxon>
        <taxon>Sar</taxon>
        <taxon>Alveolata</taxon>
        <taxon>Apicomplexa</taxon>
        <taxon>Conoidasida</taxon>
        <taxon>Coccidia</taxon>
        <taxon>Eucoccidiorida</taxon>
        <taxon>Eimeriorina</taxon>
        <taxon>Eimeriidae</taxon>
        <taxon>Cyclospora</taxon>
    </lineage>
</organism>
<feature type="transmembrane region" description="Helical" evidence="2">
    <location>
        <begin position="184"/>
        <end position="206"/>
    </location>
</feature>
<keyword evidence="2" id="KW-1133">Transmembrane helix</keyword>
<keyword evidence="2" id="KW-0812">Transmembrane</keyword>
<evidence type="ECO:0000256" key="1">
    <source>
        <dbReference type="SAM" id="MobiDB-lite"/>
    </source>
</evidence>
<gene>
    <name evidence="4" type="primary">LOC34620703</name>
</gene>
<dbReference type="GeneID" id="34620703"/>
<accession>A0A6P5WDT9</accession>
<dbReference type="Proteomes" id="UP000515125">
    <property type="component" value="Unplaced"/>
</dbReference>
<dbReference type="AlphaFoldDB" id="A0A6P5WDT9"/>
<evidence type="ECO:0000313" key="3">
    <source>
        <dbReference type="Proteomes" id="UP000515125"/>
    </source>
</evidence>
<dbReference type="RefSeq" id="XP_022591778.2">
    <property type="nucleotide sequence ID" value="XM_022733941.2"/>
</dbReference>
<proteinExistence type="predicted"/>
<keyword evidence="2" id="KW-0472">Membrane</keyword>
<evidence type="ECO:0000313" key="4">
    <source>
        <dbReference type="RefSeq" id="XP_022591778.2"/>
    </source>
</evidence>
<protein>
    <submittedName>
        <fullName evidence="4">Uncharacterized protein LOC34620703</fullName>
    </submittedName>
</protein>